<feature type="compositionally biased region" description="Low complexity" evidence="1">
    <location>
        <begin position="772"/>
        <end position="816"/>
    </location>
</feature>
<feature type="compositionally biased region" description="Polar residues" evidence="1">
    <location>
        <begin position="682"/>
        <end position="691"/>
    </location>
</feature>
<evidence type="ECO:0000256" key="1">
    <source>
        <dbReference type="SAM" id="MobiDB-lite"/>
    </source>
</evidence>
<keyword evidence="3" id="KW-1185">Reference proteome</keyword>
<dbReference type="Proteomes" id="UP000623467">
    <property type="component" value="Unassembled WGS sequence"/>
</dbReference>
<organism evidence="2 3">
    <name type="scientific">Mycena sanguinolenta</name>
    <dbReference type="NCBI Taxonomy" id="230812"/>
    <lineage>
        <taxon>Eukaryota</taxon>
        <taxon>Fungi</taxon>
        <taxon>Dikarya</taxon>
        <taxon>Basidiomycota</taxon>
        <taxon>Agaricomycotina</taxon>
        <taxon>Agaricomycetes</taxon>
        <taxon>Agaricomycetidae</taxon>
        <taxon>Agaricales</taxon>
        <taxon>Marasmiineae</taxon>
        <taxon>Mycenaceae</taxon>
        <taxon>Mycena</taxon>
    </lineage>
</organism>
<proteinExistence type="predicted"/>
<feature type="region of interest" description="Disordered" evidence="1">
    <location>
        <begin position="668"/>
        <end position="693"/>
    </location>
</feature>
<name>A0A8H6ZB77_9AGAR</name>
<evidence type="ECO:0000313" key="2">
    <source>
        <dbReference type="EMBL" id="KAF7374197.1"/>
    </source>
</evidence>
<feature type="compositionally biased region" description="Pro residues" evidence="1">
    <location>
        <begin position="41"/>
        <end position="51"/>
    </location>
</feature>
<evidence type="ECO:0000313" key="3">
    <source>
        <dbReference type="Proteomes" id="UP000623467"/>
    </source>
</evidence>
<dbReference type="AlphaFoldDB" id="A0A8H6ZB77"/>
<feature type="region of interest" description="Disordered" evidence="1">
    <location>
        <begin position="1103"/>
        <end position="1186"/>
    </location>
</feature>
<accession>A0A8H6ZB77</accession>
<dbReference type="InterPro" id="IPR041078">
    <property type="entry name" value="Plavaka"/>
</dbReference>
<feature type="region of interest" description="Disordered" evidence="1">
    <location>
        <begin position="767"/>
        <end position="820"/>
    </location>
</feature>
<feature type="compositionally biased region" description="Acidic residues" evidence="1">
    <location>
        <begin position="1110"/>
        <end position="1120"/>
    </location>
</feature>
<dbReference type="EMBL" id="JACAZH010000002">
    <property type="protein sequence ID" value="KAF7374197.1"/>
    <property type="molecule type" value="Genomic_DNA"/>
</dbReference>
<sequence length="1186" mass="133553">MPTQLLLPSKIEPTPPPIRPSGRPGRHIRLPARYRDEPPDPPRAIPRPIPDPDPEPEPLPSASIDAPRKWIKTEPNAHGLYKVFPNQPSHDPEDSISLDDLCRSSELLTEKTTSPPESGRAPWFPFLSATVARLMSWFHLGSNVKSVADLDSLVHDVLLHPDFDQKDLKGFSAARENQRLDDAAEQSLPGEPPKGWKTGSVKIKLPAHKSSVPEADAPEFEVTGIIYRPLLDVMKEAFQSPAFLQFHTTPFEYRWDPNHNPDNPDSTLDDADAPVDEQGLPPASSRPSGCTVPYLETIIAAFMFWSDSTHLANFGNASLWPLYTFFGNLSKYIRAKPTANAGYHQAYFPSLPDSIKDFYRNLYKVAPSADVLAHLKRELIHAVWDMLLTPEFIHAYIHGIVVKCYDGIERLIFPRFFTVLLATIKNFGGCPCPRCFIEKEKISDMGTKADMRRRLNTRKDTSSWRETIQRVRTWIFDKGYLITGAAVNRLLKPQSWVPTMNAFSKLALHGFNLFSMFVPDLLHEVELGVVKSLFIHTLRILQAHSSDALAVVDERFRKIPTFGRCTIRRFHANVSEMKKLAARDFEDILQCILPVIDGILPDPHNDVLLDLWYILATWHAYAKLRMHTTSSVGIFSTVTTVLGAKVREFIRTVCEAYTTYELPKEATQRARRQAQQNAANAGRSSETTAASTRKRKTWNIQTYKYHSLGDYPLAILEKGTTDSYSTQTAELTHRVVKRFYARTNKRQFGRQIAKHEHRQRLLRSIKQKMKDAATSAASATDSSPTAAGDATGVTTTASTAGPTVTAPATPASTTADRPIGSAAARKLRPADEHLPRTPPGLHHHISLSKRSFFNIYEFSSLSEFADDPAVKDFLKKLRTHLLCRLLDLPYDGDEEEFSPQDLMDVVFQNDRLYTHQIMRINYTTYDVQRAEDSINPRTNSDVMVLSREDEDGPNSHPYWYARVLGIFHADVRHVGPRSRSSRSVRMEFLWVRWFGRDLNHKSGWKAKRLDRLGFIPAIGESADDGAFGFLDPDLVIRAAHIIPAFRYGKTSDLLPKSIARRPEDEDEDYVFYYVNCFVDRDMFMRYFGTAPGHRIVQSTSIGAAEGGSSDADDEMDVDDDSPTHRASVDDVIPGPDVADPDEEPEHSDSDKSDLEDDEDAEGEDEDEAGLGENDEEISDLAGYDEL</sequence>
<dbReference type="OrthoDB" id="2687259at2759"/>
<gene>
    <name evidence="2" type="ORF">MSAN_00301600</name>
</gene>
<dbReference type="Pfam" id="PF18759">
    <property type="entry name" value="Plavaka"/>
    <property type="match status" value="1"/>
</dbReference>
<feature type="region of interest" description="Disordered" evidence="1">
    <location>
        <begin position="255"/>
        <end position="288"/>
    </location>
</feature>
<feature type="compositionally biased region" description="Acidic residues" evidence="1">
    <location>
        <begin position="1153"/>
        <end position="1186"/>
    </location>
</feature>
<reference evidence="2" key="1">
    <citation type="submission" date="2020-05" db="EMBL/GenBank/DDBJ databases">
        <title>Mycena genomes resolve the evolution of fungal bioluminescence.</title>
        <authorList>
            <person name="Tsai I.J."/>
        </authorList>
    </citation>
    <scope>NUCLEOTIDE SEQUENCE</scope>
    <source>
        <strain evidence="2">160909Yilan</strain>
    </source>
</reference>
<comment type="caution">
    <text evidence="2">The sequence shown here is derived from an EMBL/GenBank/DDBJ whole genome shotgun (WGS) entry which is preliminary data.</text>
</comment>
<feature type="region of interest" description="Disordered" evidence="1">
    <location>
        <begin position="1"/>
        <end position="67"/>
    </location>
</feature>
<protein>
    <submittedName>
        <fullName evidence="2">GLOBIN domain-containing protein</fullName>
    </submittedName>
</protein>